<keyword evidence="12" id="KW-0411">Iron-sulfur</keyword>
<dbReference type="PRINTS" id="PR00368">
    <property type="entry name" value="FADPNR"/>
</dbReference>
<evidence type="ECO:0000256" key="1">
    <source>
        <dbReference type="ARBA" id="ARBA00001929"/>
    </source>
</evidence>
<keyword evidence="9" id="KW-0274">FAD</keyword>
<comment type="cofactor">
    <cofactor evidence="2">
        <name>[4Fe-4S] cluster</name>
        <dbReference type="ChEBI" id="CHEBI:49883"/>
    </cofactor>
</comment>
<dbReference type="GO" id="GO:0016491">
    <property type="term" value="F:oxidoreductase activity"/>
    <property type="evidence" value="ECO:0007669"/>
    <property type="project" value="UniProtKB-KW"/>
</dbReference>
<dbReference type="RefSeq" id="WP_184839614.1">
    <property type="nucleotide sequence ID" value="NZ_JACHMN010000002.1"/>
</dbReference>
<evidence type="ECO:0000259" key="13">
    <source>
        <dbReference type="Pfam" id="PF04324"/>
    </source>
</evidence>
<evidence type="ECO:0000256" key="11">
    <source>
        <dbReference type="ARBA" id="ARBA00023004"/>
    </source>
</evidence>
<dbReference type="InterPro" id="IPR041854">
    <property type="entry name" value="BFD-like_2Fe2S-bd_dom_sf"/>
</dbReference>
<evidence type="ECO:0000259" key="14">
    <source>
        <dbReference type="Pfam" id="PF07992"/>
    </source>
</evidence>
<comment type="pathway">
    <text evidence="4">Nitrogen metabolism; nitrate reduction (assimilation).</text>
</comment>
<dbReference type="Gene3D" id="1.10.10.1100">
    <property type="entry name" value="BFD-like [2Fe-2S]-binding domain"/>
    <property type="match status" value="1"/>
</dbReference>
<evidence type="ECO:0000256" key="8">
    <source>
        <dbReference type="ARBA" id="ARBA00022723"/>
    </source>
</evidence>
<protein>
    <submittedName>
        <fullName evidence="16">Assimilatory nitrate reductase electron transfer subunit</fullName>
        <ecNumber evidence="16">1.7.99.4</ecNumber>
    </submittedName>
</protein>
<dbReference type="AlphaFoldDB" id="A0A841BXL4"/>
<dbReference type="InterPro" id="IPR007419">
    <property type="entry name" value="BFD-like_2Fe2S-bd_dom"/>
</dbReference>
<evidence type="ECO:0000256" key="7">
    <source>
        <dbReference type="ARBA" id="ARBA00022630"/>
    </source>
</evidence>
<dbReference type="SUPFAM" id="SSF51905">
    <property type="entry name" value="FAD/NAD(P)-binding domain"/>
    <property type="match status" value="1"/>
</dbReference>
<dbReference type="GO" id="GO:0051536">
    <property type="term" value="F:iron-sulfur cluster binding"/>
    <property type="evidence" value="ECO:0007669"/>
    <property type="project" value="UniProtKB-KW"/>
</dbReference>
<comment type="cofactor">
    <cofactor evidence="3">
        <name>FAD</name>
        <dbReference type="ChEBI" id="CHEBI:57692"/>
    </cofactor>
</comment>
<dbReference type="Proteomes" id="UP000587527">
    <property type="component" value="Unassembled WGS sequence"/>
</dbReference>
<evidence type="ECO:0000256" key="4">
    <source>
        <dbReference type="ARBA" id="ARBA00005096"/>
    </source>
</evidence>
<feature type="domain" description="BFD-like [2Fe-2S]-binding" evidence="13">
    <location>
        <begin position="418"/>
        <end position="464"/>
    </location>
</feature>
<keyword evidence="11" id="KW-0408">Iron</keyword>
<dbReference type="Gene3D" id="3.50.50.60">
    <property type="entry name" value="FAD/NAD(P)-binding domain"/>
    <property type="match status" value="2"/>
</dbReference>
<feature type="domain" description="NADH-rubredoxin oxidoreductase C-terminal" evidence="15">
    <location>
        <begin position="313"/>
        <end position="369"/>
    </location>
</feature>
<dbReference type="PANTHER" id="PTHR43809">
    <property type="entry name" value="NITRITE REDUCTASE (NADH) LARGE SUBUNIT"/>
    <property type="match status" value="1"/>
</dbReference>
<keyword evidence="10 16" id="KW-0560">Oxidoreductase</keyword>
<keyword evidence="7" id="KW-0285">Flavoprotein</keyword>
<dbReference type="InterPro" id="IPR041575">
    <property type="entry name" value="Rubredoxin_C"/>
</dbReference>
<evidence type="ECO:0000313" key="16">
    <source>
        <dbReference type="EMBL" id="MBB5871512.1"/>
    </source>
</evidence>
<comment type="similarity">
    <text evidence="5">Belongs to the nitrite and sulfite reductase 4Fe-4S domain family.</text>
</comment>
<dbReference type="Pfam" id="PF07992">
    <property type="entry name" value="Pyr_redox_2"/>
    <property type="match status" value="1"/>
</dbReference>
<dbReference type="EC" id="1.7.99.4" evidence="16"/>
<evidence type="ECO:0000256" key="12">
    <source>
        <dbReference type="ARBA" id="ARBA00023014"/>
    </source>
</evidence>
<evidence type="ECO:0000256" key="6">
    <source>
        <dbReference type="ARBA" id="ARBA00022617"/>
    </source>
</evidence>
<evidence type="ECO:0000256" key="3">
    <source>
        <dbReference type="ARBA" id="ARBA00001974"/>
    </source>
</evidence>
<dbReference type="InterPro" id="IPR036188">
    <property type="entry name" value="FAD/NAD-bd_sf"/>
</dbReference>
<accession>A0A841BXL4</accession>
<keyword evidence="6" id="KW-0349">Heme</keyword>
<dbReference type="Pfam" id="PF04324">
    <property type="entry name" value="Fer2_BFD"/>
    <property type="match status" value="1"/>
</dbReference>
<dbReference type="EMBL" id="JACHMN010000002">
    <property type="protein sequence ID" value="MBB5871512.1"/>
    <property type="molecule type" value="Genomic_DNA"/>
</dbReference>
<sequence length="474" mass="48715">MSRVVVVGYGMAGARCAAELRALGSVKVTVLGAEQHQAYNRILLSSLLAGKVTEAGIALADGGVDAELGTEVTAIDTAGKTVTTADGELHDYDHLVLATGSHAWIPPLPGIDPDDLPDRVSVFRTLDDCRRILADAEGAERALVLGGGLLGLEAARGLAARGLAVEVVHPMGFLMERQLDNGASEVLVATLAGHGIGVHLEAMGASFAQTPDGVVLTLTDGRELRADLLVLACGVRPETSLARAAGLTVDRGVVVDDRMRTSDPDISAIGDCAQHREGLSGLVAPAWAQASVVARILTGTDPDAIYRAAPLITRLKATGIDLAAMGTLSGDDCSAHTEDLRFADPSRGTYARLRIRDGRVTGAVLLGDNPSVGQVIQLFDRGAQVPADRRALLLGRTLGGSDAVEAVTPALMPDAATVCQCNTVTKGAIIRAWQGGAHDIADVAACTRATTGCGSCVDAVGGILGWLATQGVAS</sequence>
<dbReference type="InterPro" id="IPR023753">
    <property type="entry name" value="FAD/NAD-binding_dom"/>
</dbReference>
<evidence type="ECO:0000256" key="5">
    <source>
        <dbReference type="ARBA" id="ARBA00010429"/>
    </source>
</evidence>
<dbReference type="InterPro" id="IPR016156">
    <property type="entry name" value="FAD/NAD-linked_Rdtase_dimer_sf"/>
</dbReference>
<gene>
    <name evidence="16" type="ORF">F4553_004891</name>
</gene>
<feature type="domain" description="FAD/NAD(P)-binding" evidence="14">
    <location>
        <begin position="3"/>
        <end position="289"/>
    </location>
</feature>
<name>A0A841BXL4_9ACTN</name>
<keyword evidence="8" id="KW-0479">Metal-binding</keyword>
<dbReference type="Gene3D" id="3.30.390.30">
    <property type="match status" value="1"/>
</dbReference>
<evidence type="ECO:0000259" key="15">
    <source>
        <dbReference type="Pfam" id="PF18267"/>
    </source>
</evidence>
<dbReference type="InterPro" id="IPR052034">
    <property type="entry name" value="NasD-like"/>
</dbReference>
<evidence type="ECO:0000256" key="10">
    <source>
        <dbReference type="ARBA" id="ARBA00023002"/>
    </source>
</evidence>
<proteinExistence type="inferred from homology"/>
<organism evidence="16 17">
    <name type="scientific">Allocatelliglobosispora scoriae</name>
    <dbReference type="NCBI Taxonomy" id="643052"/>
    <lineage>
        <taxon>Bacteria</taxon>
        <taxon>Bacillati</taxon>
        <taxon>Actinomycetota</taxon>
        <taxon>Actinomycetes</taxon>
        <taxon>Micromonosporales</taxon>
        <taxon>Micromonosporaceae</taxon>
        <taxon>Allocatelliglobosispora</taxon>
    </lineage>
</organism>
<comment type="caution">
    <text evidence="16">The sequence shown here is derived from an EMBL/GenBank/DDBJ whole genome shotgun (WGS) entry which is preliminary data.</text>
</comment>
<dbReference type="PANTHER" id="PTHR43809:SF1">
    <property type="entry name" value="NITRITE REDUCTASE (NADH) LARGE SUBUNIT"/>
    <property type="match status" value="1"/>
</dbReference>
<dbReference type="PRINTS" id="PR00411">
    <property type="entry name" value="PNDRDTASEI"/>
</dbReference>
<dbReference type="GO" id="GO:0046872">
    <property type="term" value="F:metal ion binding"/>
    <property type="evidence" value="ECO:0007669"/>
    <property type="project" value="UniProtKB-KW"/>
</dbReference>
<dbReference type="Pfam" id="PF18267">
    <property type="entry name" value="Rubredoxin_C"/>
    <property type="match status" value="1"/>
</dbReference>
<evidence type="ECO:0000256" key="2">
    <source>
        <dbReference type="ARBA" id="ARBA00001966"/>
    </source>
</evidence>
<keyword evidence="17" id="KW-1185">Reference proteome</keyword>
<reference evidence="16 17" key="1">
    <citation type="submission" date="2020-08" db="EMBL/GenBank/DDBJ databases">
        <title>Sequencing the genomes of 1000 actinobacteria strains.</title>
        <authorList>
            <person name="Klenk H.-P."/>
        </authorList>
    </citation>
    <scope>NUCLEOTIDE SEQUENCE [LARGE SCALE GENOMIC DNA]</scope>
    <source>
        <strain evidence="16 17">DSM 45362</strain>
    </source>
</reference>
<evidence type="ECO:0000313" key="17">
    <source>
        <dbReference type="Proteomes" id="UP000587527"/>
    </source>
</evidence>
<evidence type="ECO:0000256" key="9">
    <source>
        <dbReference type="ARBA" id="ARBA00022827"/>
    </source>
</evidence>
<comment type="cofactor">
    <cofactor evidence="1">
        <name>siroheme</name>
        <dbReference type="ChEBI" id="CHEBI:60052"/>
    </cofactor>
</comment>